<keyword evidence="2" id="KW-0805">Transcription regulation</keyword>
<keyword evidence="1" id="KW-0678">Repressor</keyword>
<evidence type="ECO:0000259" key="7">
    <source>
        <dbReference type="PROSITE" id="PS01124"/>
    </source>
</evidence>
<dbReference type="PANTHER" id="PTHR11019">
    <property type="entry name" value="HTH-TYPE TRANSCRIPTIONAL REGULATOR NIMR"/>
    <property type="match status" value="1"/>
</dbReference>
<dbReference type="InterPro" id="IPR020449">
    <property type="entry name" value="Tscrpt_reg_AraC-type_HTH"/>
</dbReference>
<dbReference type="EMBL" id="CP021109">
    <property type="protein sequence ID" value="ARP88503.1"/>
    <property type="molecule type" value="Genomic_DNA"/>
</dbReference>
<dbReference type="GO" id="GO:0043565">
    <property type="term" value="F:sequence-specific DNA binding"/>
    <property type="evidence" value="ECO:0007669"/>
    <property type="project" value="InterPro"/>
</dbReference>
<accession>A0A1W6Z6S2</accession>
<organism evidence="8 9">
    <name type="scientific">Bordetella genomosp. 9</name>
    <dbReference type="NCBI Taxonomy" id="1416803"/>
    <lineage>
        <taxon>Bacteria</taxon>
        <taxon>Pseudomonadati</taxon>
        <taxon>Pseudomonadota</taxon>
        <taxon>Betaproteobacteria</taxon>
        <taxon>Burkholderiales</taxon>
        <taxon>Alcaligenaceae</taxon>
        <taxon>Bordetella</taxon>
    </lineage>
</organism>
<dbReference type="AlphaFoldDB" id="A0A1W6Z6S2"/>
<dbReference type="InterPro" id="IPR014710">
    <property type="entry name" value="RmlC-like_jellyroll"/>
</dbReference>
<evidence type="ECO:0000256" key="3">
    <source>
        <dbReference type="ARBA" id="ARBA00023125"/>
    </source>
</evidence>
<proteinExistence type="predicted"/>
<keyword evidence="9" id="KW-1185">Reference proteome</keyword>
<dbReference type="RefSeq" id="WP_086073499.1">
    <property type="nucleotide sequence ID" value="NZ_CP021109.1"/>
</dbReference>
<evidence type="ECO:0000256" key="4">
    <source>
        <dbReference type="ARBA" id="ARBA00023159"/>
    </source>
</evidence>
<keyword evidence="3" id="KW-0238">DNA-binding</keyword>
<dbReference type="FunFam" id="1.10.10.60:FF:000132">
    <property type="entry name" value="AraC family transcriptional regulator"/>
    <property type="match status" value="1"/>
</dbReference>
<dbReference type="Proteomes" id="UP000194139">
    <property type="component" value="Chromosome"/>
</dbReference>
<dbReference type="SMART" id="SM00342">
    <property type="entry name" value="HTH_ARAC"/>
    <property type="match status" value="1"/>
</dbReference>
<evidence type="ECO:0000256" key="2">
    <source>
        <dbReference type="ARBA" id="ARBA00023015"/>
    </source>
</evidence>
<dbReference type="Gene3D" id="2.60.120.10">
    <property type="entry name" value="Jelly Rolls"/>
    <property type="match status" value="1"/>
</dbReference>
<dbReference type="Pfam" id="PF12833">
    <property type="entry name" value="HTH_18"/>
    <property type="match status" value="1"/>
</dbReference>
<protein>
    <submittedName>
        <fullName evidence="8">AraC family transcriptional regulator</fullName>
    </submittedName>
</protein>
<dbReference type="GO" id="GO:0003700">
    <property type="term" value="F:DNA-binding transcription factor activity"/>
    <property type="evidence" value="ECO:0007669"/>
    <property type="project" value="InterPro"/>
</dbReference>
<evidence type="ECO:0000313" key="9">
    <source>
        <dbReference type="Proteomes" id="UP000194139"/>
    </source>
</evidence>
<feature type="domain" description="HTH araC/xylS-type" evidence="7">
    <location>
        <begin position="154"/>
        <end position="254"/>
    </location>
</feature>
<reference evidence="8 9" key="1">
    <citation type="submission" date="2017-05" db="EMBL/GenBank/DDBJ databases">
        <title>Complete and WGS of Bordetella genogroups.</title>
        <authorList>
            <person name="Spilker T."/>
            <person name="LiPuma J."/>
        </authorList>
    </citation>
    <scope>NUCLEOTIDE SEQUENCE [LARGE SCALE GENOMIC DNA]</scope>
    <source>
        <strain evidence="8 9">AU17164</strain>
    </source>
</reference>
<name>A0A1W6Z6S2_9BORD</name>
<dbReference type="InterPro" id="IPR018060">
    <property type="entry name" value="HTH_AraC"/>
</dbReference>
<dbReference type="PROSITE" id="PS01124">
    <property type="entry name" value="HTH_ARAC_FAMILY_2"/>
    <property type="match status" value="1"/>
</dbReference>
<dbReference type="InterPro" id="IPR011051">
    <property type="entry name" value="RmlC_Cupin_sf"/>
</dbReference>
<dbReference type="PRINTS" id="PR00032">
    <property type="entry name" value="HTHARAC"/>
</dbReference>
<sequence>MRNVALHTVDRVRRPVLAIGTDYAPGTLLDFHSHRRAQFLYGMTGLMEVDTDDGAWVVPPYAGVWIPAGKRHRVRMRGVSTRSLYIEPAAAPRSTSRCEVLLVSPLLHQLLLASADMPARYDAQGRDGALALLLLHEVRSAQTLPLFAPLPAQPALAALCRAFLAQPHIRVAPQEWAAWLNKSPRTFSRFFRQQTGMSFGAWRQQACLMAALSHLSRGAPVTRVALELGYDSPSAFTSMFRKALGQTPSAFAGRTPPSLGSTPPAPGRERQTPWACGRGRTGSWPPRWRP</sequence>
<keyword evidence="5" id="KW-0804">Transcription</keyword>
<dbReference type="SUPFAM" id="SSF46689">
    <property type="entry name" value="Homeodomain-like"/>
    <property type="match status" value="1"/>
</dbReference>
<keyword evidence="4" id="KW-0010">Activator</keyword>
<feature type="region of interest" description="Disordered" evidence="6">
    <location>
        <begin position="248"/>
        <end position="290"/>
    </location>
</feature>
<dbReference type="CDD" id="cd06124">
    <property type="entry name" value="cupin_NimR-like_N"/>
    <property type="match status" value="1"/>
</dbReference>
<dbReference type="InterPro" id="IPR003313">
    <property type="entry name" value="AraC-bd"/>
</dbReference>
<evidence type="ECO:0000256" key="5">
    <source>
        <dbReference type="ARBA" id="ARBA00023163"/>
    </source>
</evidence>
<evidence type="ECO:0000313" key="8">
    <source>
        <dbReference type="EMBL" id="ARP88503.1"/>
    </source>
</evidence>
<evidence type="ECO:0000256" key="1">
    <source>
        <dbReference type="ARBA" id="ARBA00022491"/>
    </source>
</evidence>
<dbReference type="SUPFAM" id="SSF51182">
    <property type="entry name" value="RmlC-like cupins"/>
    <property type="match status" value="1"/>
</dbReference>
<evidence type="ECO:0000256" key="6">
    <source>
        <dbReference type="SAM" id="MobiDB-lite"/>
    </source>
</evidence>
<dbReference type="PANTHER" id="PTHR11019:SF159">
    <property type="entry name" value="TRANSCRIPTIONAL REGULATOR-RELATED"/>
    <property type="match status" value="1"/>
</dbReference>
<dbReference type="Gene3D" id="1.10.10.60">
    <property type="entry name" value="Homeodomain-like"/>
    <property type="match status" value="2"/>
</dbReference>
<dbReference type="InterPro" id="IPR009057">
    <property type="entry name" value="Homeodomain-like_sf"/>
</dbReference>
<gene>
    <name evidence="8" type="ORF">CAL13_03540</name>
</gene>
<dbReference type="Pfam" id="PF02311">
    <property type="entry name" value="AraC_binding"/>
    <property type="match status" value="1"/>
</dbReference>